<feature type="compositionally biased region" description="Acidic residues" evidence="1">
    <location>
        <begin position="62"/>
        <end position="82"/>
    </location>
</feature>
<evidence type="ECO:0000313" key="3">
    <source>
        <dbReference type="Proteomes" id="UP000053660"/>
    </source>
</evidence>
<dbReference type="AlphaFoldDB" id="A0A0B1TG55"/>
<evidence type="ECO:0000256" key="1">
    <source>
        <dbReference type="SAM" id="MobiDB-lite"/>
    </source>
</evidence>
<feature type="compositionally biased region" description="Basic and acidic residues" evidence="1">
    <location>
        <begin position="49"/>
        <end position="61"/>
    </location>
</feature>
<feature type="compositionally biased region" description="Basic and acidic residues" evidence="1">
    <location>
        <begin position="83"/>
        <end position="97"/>
    </location>
</feature>
<feature type="compositionally biased region" description="Basic and acidic residues" evidence="1">
    <location>
        <begin position="113"/>
        <end position="133"/>
    </location>
</feature>
<evidence type="ECO:0000313" key="2">
    <source>
        <dbReference type="EMBL" id="KHJ96209.1"/>
    </source>
</evidence>
<organism evidence="2 3">
    <name type="scientific">Oesophagostomum dentatum</name>
    <name type="common">Nodular worm</name>
    <dbReference type="NCBI Taxonomy" id="61180"/>
    <lineage>
        <taxon>Eukaryota</taxon>
        <taxon>Metazoa</taxon>
        <taxon>Ecdysozoa</taxon>
        <taxon>Nematoda</taxon>
        <taxon>Chromadorea</taxon>
        <taxon>Rhabditida</taxon>
        <taxon>Rhabditina</taxon>
        <taxon>Rhabditomorpha</taxon>
        <taxon>Strongyloidea</taxon>
        <taxon>Strongylidae</taxon>
        <taxon>Oesophagostomum</taxon>
    </lineage>
</organism>
<dbReference type="EMBL" id="KN549729">
    <property type="protein sequence ID" value="KHJ96209.1"/>
    <property type="molecule type" value="Genomic_DNA"/>
</dbReference>
<gene>
    <name evidence="2" type="ORF">OESDEN_03829</name>
</gene>
<sequence length="183" mass="21840">MAEGEAVQAVSRTSVHEDIIREAEETDWTVDPNEEECNLSSLTANVSSSKDDQVNQGRDKENGEDDVEFDPDELECVDEDADDERREKERIREDHKHSERQRRDAKKHRHLDSRHEVERHHPYSHHERDDRREFKTCHATGRHRSEPTRLRKPYDPRCRRVEVCFIFFSCYIRRNATTLCKQQ</sequence>
<dbReference type="OrthoDB" id="5873775at2759"/>
<proteinExistence type="predicted"/>
<name>A0A0B1TG55_OESDE</name>
<dbReference type="Proteomes" id="UP000053660">
    <property type="component" value="Unassembled WGS sequence"/>
</dbReference>
<keyword evidence="3" id="KW-1185">Reference proteome</keyword>
<protein>
    <submittedName>
        <fullName evidence="2">Uncharacterized protein</fullName>
    </submittedName>
</protein>
<reference evidence="2 3" key="1">
    <citation type="submission" date="2014-03" db="EMBL/GenBank/DDBJ databases">
        <title>Draft genome of the hookworm Oesophagostomum dentatum.</title>
        <authorList>
            <person name="Mitreva M."/>
        </authorList>
    </citation>
    <scope>NUCLEOTIDE SEQUENCE [LARGE SCALE GENOMIC DNA]</scope>
    <source>
        <strain evidence="2 3">OD-Hann</strain>
    </source>
</reference>
<accession>A0A0B1TG55</accession>
<feature type="compositionally biased region" description="Basic residues" evidence="1">
    <location>
        <begin position="98"/>
        <end position="112"/>
    </location>
</feature>
<feature type="region of interest" description="Disordered" evidence="1">
    <location>
        <begin position="41"/>
        <end position="133"/>
    </location>
</feature>